<proteinExistence type="predicted"/>
<dbReference type="InterPro" id="IPR036505">
    <property type="entry name" value="Amidase/PGRP_sf"/>
</dbReference>
<keyword evidence="4" id="KW-0961">Cell wall biogenesis/degradation</keyword>
<dbReference type="GO" id="GO:0008745">
    <property type="term" value="F:N-acetylmuramoyl-L-alanine amidase activity"/>
    <property type="evidence" value="ECO:0007669"/>
    <property type="project" value="UniProtKB-EC"/>
</dbReference>
<dbReference type="InterPro" id="IPR013168">
    <property type="entry name" value="Cpl_7_lyso_C"/>
</dbReference>
<keyword evidence="9" id="KW-1185">Reference proteome</keyword>
<protein>
    <recommendedName>
        <fullName evidence="2">N-acetylmuramoyl-L-alanine amidase</fullName>
        <ecNumber evidence="2">3.5.1.28</ecNumber>
    </recommendedName>
</protein>
<organism evidence="8 9">
    <name type="scientific">Streptococcus ictaluri 707-05</name>
    <dbReference type="NCBI Taxonomy" id="764299"/>
    <lineage>
        <taxon>Bacteria</taxon>
        <taxon>Bacillati</taxon>
        <taxon>Bacillota</taxon>
        <taxon>Bacilli</taxon>
        <taxon>Lactobacillales</taxon>
        <taxon>Streptococcaceae</taxon>
        <taxon>Streptococcus</taxon>
    </lineage>
</organism>
<dbReference type="PANTHER" id="PTHR30417:SF1">
    <property type="entry name" value="N-ACETYLMURAMOYL-L-ALANINE AMIDASE AMID"/>
    <property type="match status" value="1"/>
</dbReference>
<dbReference type="CDD" id="cd06583">
    <property type="entry name" value="PGRP"/>
    <property type="match status" value="1"/>
</dbReference>
<dbReference type="Pfam" id="PF08230">
    <property type="entry name" value="CW_7"/>
    <property type="match status" value="2"/>
</dbReference>
<accession>G5K231</accession>
<dbReference type="EC" id="3.5.1.28" evidence="2"/>
<evidence type="ECO:0000256" key="4">
    <source>
        <dbReference type="ARBA" id="ARBA00023316"/>
    </source>
</evidence>
<gene>
    <name evidence="8" type="ORF">STRIC_2439</name>
</gene>
<evidence type="ECO:0000256" key="5">
    <source>
        <dbReference type="SAM" id="MobiDB-lite"/>
    </source>
</evidence>
<dbReference type="InterPro" id="IPR002502">
    <property type="entry name" value="Amidase_domain"/>
</dbReference>
<keyword evidence="3" id="KW-0378">Hydrolase</keyword>
<name>G5K231_9STRE</name>
<dbReference type="Gene3D" id="3.40.80.10">
    <property type="entry name" value="Peptidoglycan recognition protein-like"/>
    <property type="match status" value="1"/>
</dbReference>
<evidence type="ECO:0000259" key="7">
    <source>
        <dbReference type="SMART" id="SM01095"/>
    </source>
</evidence>
<dbReference type="OrthoDB" id="2156809at2"/>
<dbReference type="eggNOG" id="COG5632">
    <property type="taxonomic scope" value="Bacteria"/>
</dbReference>
<dbReference type="eggNOG" id="COG1388">
    <property type="taxonomic scope" value="Bacteria"/>
</dbReference>
<dbReference type="Proteomes" id="UP000003330">
    <property type="component" value="Unassembled WGS sequence"/>
</dbReference>
<dbReference type="Pfam" id="PF01510">
    <property type="entry name" value="Amidase_2"/>
    <property type="match status" value="1"/>
</dbReference>
<feature type="domain" description="Cpl-7 lysozyme C-terminal" evidence="7">
    <location>
        <begin position="244"/>
        <end position="285"/>
    </location>
</feature>
<dbReference type="PANTHER" id="PTHR30417">
    <property type="entry name" value="N-ACETYLMURAMOYL-L-ALANINE AMIDASE AMID"/>
    <property type="match status" value="1"/>
</dbReference>
<evidence type="ECO:0000313" key="8">
    <source>
        <dbReference type="EMBL" id="EHI70229.1"/>
    </source>
</evidence>
<dbReference type="GO" id="GO:0071555">
    <property type="term" value="P:cell wall organization"/>
    <property type="evidence" value="ECO:0007669"/>
    <property type="project" value="UniProtKB-KW"/>
</dbReference>
<evidence type="ECO:0000256" key="1">
    <source>
        <dbReference type="ARBA" id="ARBA00001561"/>
    </source>
</evidence>
<dbReference type="STRING" id="764299.STRIC_2439"/>
<feature type="compositionally biased region" description="Polar residues" evidence="5">
    <location>
        <begin position="177"/>
        <end position="191"/>
    </location>
</feature>
<reference evidence="8 9" key="1">
    <citation type="journal article" date="2014" name="Int. J. Syst. Evol. Microbiol.">
        <title>Phylogenomics and the dynamic genome evolution of the genus Streptococcus.</title>
        <authorList>
            <consortium name="The Broad Institute Genome Sequencing Platform"/>
            <person name="Richards V.P."/>
            <person name="Palmer S.R."/>
            <person name="Pavinski Bitar P.D."/>
            <person name="Qin X."/>
            <person name="Weinstock G.M."/>
            <person name="Highlander S.K."/>
            <person name="Town C.D."/>
            <person name="Burne R.A."/>
            <person name="Stanhope M.J."/>
        </authorList>
    </citation>
    <scope>NUCLEOTIDE SEQUENCE [LARGE SCALE GENOMIC DNA]</scope>
    <source>
        <strain evidence="8 9">707-05</strain>
    </source>
</reference>
<evidence type="ECO:0000256" key="3">
    <source>
        <dbReference type="ARBA" id="ARBA00022801"/>
    </source>
</evidence>
<dbReference type="InterPro" id="IPR051206">
    <property type="entry name" value="NAMLAA_amidase_2"/>
</dbReference>
<evidence type="ECO:0000259" key="6">
    <source>
        <dbReference type="SMART" id="SM00644"/>
    </source>
</evidence>
<evidence type="ECO:0000313" key="9">
    <source>
        <dbReference type="Proteomes" id="UP000003330"/>
    </source>
</evidence>
<dbReference type="SMART" id="SM00644">
    <property type="entry name" value="Ami_2"/>
    <property type="match status" value="1"/>
</dbReference>
<dbReference type="GO" id="GO:0009253">
    <property type="term" value="P:peptidoglycan catabolic process"/>
    <property type="evidence" value="ECO:0007669"/>
    <property type="project" value="InterPro"/>
</dbReference>
<feature type="domain" description="N-acetylmuramoyl-L-alanine amidase" evidence="6">
    <location>
        <begin position="7"/>
        <end position="152"/>
    </location>
</feature>
<dbReference type="AlphaFoldDB" id="G5K231"/>
<dbReference type="EMBL" id="AEUX02000005">
    <property type="protein sequence ID" value="EHI70229.1"/>
    <property type="molecule type" value="Genomic_DNA"/>
</dbReference>
<comment type="catalytic activity">
    <reaction evidence="1">
        <text>Hydrolyzes the link between N-acetylmuramoyl residues and L-amino acid residues in certain cell-wall glycopeptides.</text>
        <dbReference type="EC" id="3.5.1.28"/>
    </reaction>
</comment>
<dbReference type="SMART" id="SM01095">
    <property type="entry name" value="Cpl-7"/>
    <property type="match status" value="2"/>
</dbReference>
<comment type="caution">
    <text evidence="8">The sequence shown here is derived from an EMBL/GenBank/DDBJ whole genome shotgun (WGS) entry which is preliminary data.</text>
</comment>
<evidence type="ECO:0000256" key="2">
    <source>
        <dbReference type="ARBA" id="ARBA00011901"/>
    </source>
</evidence>
<dbReference type="SUPFAM" id="SSF55846">
    <property type="entry name" value="N-acetylmuramoyl-L-alanine amidase-like"/>
    <property type="match status" value="1"/>
</dbReference>
<sequence length="285" mass="32237">MVEKINVNLMNVGRLASIDFVVIHNDAGSMTPEQYINWLRNRNKELGIAHYYINRHTIARVIDTYNIGYHTGEWHSNTHSIGYEVCEGLKVGDKEFLENEDMTLMQATEDLLFYGLPINHQTVRLHHEFTPTTCPHRSLALHGGTTQSVKDYFVSRMKYFATLGKTVDEMLAKKGAPTSTPKPTIQPSSSKKSIDEVAREVLNGKWGNGAERKSALESAGYSYSQVQQRVNDLIYGTIPQTKSVDEVAKEVINGQWGNGQDRRNRLMGAGYNYDEIQRRVNELLG</sequence>
<feature type="domain" description="Cpl-7 lysozyme C-terminal" evidence="7">
    <location>
        <begin position="194"/>
        <end position="235"/>
    </location>
</feature>
<feature type="region of interest" description="Disordered" evidence="5">
    <location>
        <begin position="174"/>
        <end position="194"/>
    </location>
</feature>
<dbReference type="GO" id="GO:0009254">
    <property type="term" value="P:peptidoglycan turnover"/>
    <property type="evidence" value="ECO:0007669"/>
    <property type="project" value="TreeGrafter"/>
</dbReference>